<comment type="caution">
    <text evidence="2">The sequence shown here is derived from an EMBL/GenBank/DDBJ whole genome shotgun (WGS) entry which is preliminary data.</text>
</comment>
<sequence length="72" mass="8148">MYSLGIFALPSFPLDTIDFYVAVLLISCFVLMGFGNVLNVPLMGRSQGFMTTRSSRRIKQVRLEMDVGLRRT</sequence>
<name>A0A9W7FRR8_9STRA</name>
<dbReference type="Proteomes" id="UP001165122">
    <property type="component" value="Unassembled WGS sequence"/>
</dbReference>
<keyword evidence="1" id="KW-0812">Transmembrane</keyword>
<organism evidence="2 3">
    <name type="scientific">Triparma laevis f. longispina</name>
    <dbReference type="NCBI Taxonomy" id="1714387"/>
    <lineage>
        <taxon>Eukaryota</taxon>
        <taxon>Sar</taxon>
        <taxon>Stramenopiles</taxon>
        <taxon>Ochrophyta</taxon>
        <taxon>Bolidophyceae</taxon>
        <taxon>Parmales</taxon>
        <taxon>Triparmaceae</taxon>
        <taxon>Triparma</taxon>
    </lineage>
</organism>
<dbReference type="AlphaFoldDB" id="A0A9W7FRR8"/>
<accession>A0A9W7FRR8</accession>
<protein>
    <submittedName>
        <fullName evidence="2">Uncharacterized protein</fullName>
    </submittedName>
</protein>
<feature type="transmembrane region" description="Helical" evidence="1">
    <location>
        <begin position="20"/>
        <end position="40"/>
    </location>
</feature>
<gene>
    <name evidence="2" type="ORF">TrLO_g9828</name>
</gene>
<reference evidence="3" key="1">
    <citation type="journal article" date="2023" name="Commun. Biol.">
        <title>Genome analysis of Parmales, the sister group of diatoms, reveals the evolutionary specialization of diatoms from phago-mixotrophs to photoautotrophs.</title>
        <authorList>
            <person name="Ban H."/>
            <person name="Sato S."/>
            <person name="Yoshikawa S."/>
            <person name="Yamada K."/>
            <person name="Nakamura Y."/>
            <person name="Ichinomiya M."/>
            <person name="Sato N."/>
            <person name="Blanc-Mathieu R."/>
            <person name="Endo H."/>
            <person name="Kuwata A."/>
            <person name="Ogata H."/>
        </authorList>
    </citation>
    <scope>NUCLEOTIDE SEQUENCE [LARGE SCALE GENOMIC DNA]</scope>
    <source>
        <strain evidence="3">NIES 3700</strain>
    </source>
</reference>
<dbReference type="EMBL" id="BRXW01000271">
    <property type="protein sequence ID" value="GMI16965.1"/>
    <property type="molecule type" value="Genomic_DNA"/>
</dbReference>
<keyword evidence="1" id="KW-0472">Membrane</keyword>
<keyword evidence="1" id="KW-1133">Transmembrane helix</keyword>
<evidence type="ECO:0000313" key="2">
    <source>
        <dbReference type="EMBL" id="GMI16965.1"/>
    </source>
</evidence>
<proteinExistence type="predicted"/>
<evidence type="ECO:0000313" key="3">
    <source>
        <dbReference type="Proteomes" id="UP001165122"/>
    </source>
</evidence>
<dbReference type="OrthoDB" id="5788137at2759"/>
<keyword evidence="3" id="KW-1185">Reference proteome</keyword>
<evidence type="ECO:0000256" key="1">
    <source>
        <dbReference type="SAM" id="Phobius"/>
    </source>
</evidence>